<dbReference type="HOGENOM" id="CLU_072513_0_0_9"/>
<evidence type="ECO:0000256" key="4">
    <source>
        <dbReference type="ARBA" id="ARBA00022840"/>
    </source>
</evidence>
<dbReference type="STRING" id="663278.Ethha_1001"/>
<dbReference type="PROSITE" id="PS50893">
    <property type="entry name" value="ABC_TRANSPORTER_2"/>
    <property type="match status" value="1"/>
</dbReference>
<dbReference type="GO" id="GO:0016887">
    <property type="term" value="F:ATP hydrolysis activity"/>
    <property type="evidence" value="ECO:0007669"/>
    <property type="project" value="InterPro"/>
</dbReference>
<evidence type="ECO:0000259" key="5">
    <source>
        <dbReference type="PROSITE" id="PS50893"/>
    </source>
</evidence>
<gene>
    <name evidence="6" type="ordered locus">Ethha_1001</name>
</gene>
<dbReference type="AlphaFoldDB" id="E6U454"/>
<reference evidence="6 7" key="1">
    <citation type="submission" date="2010-12" db="EMBL/GenBank/DDBJ databases">
        <title>Complete sequence of Ethanoligenens harbinense YUAN-3.</title>
        <authorList>
            <person name="Lucas S."/>
            <person name="Copeland A."/>
            <person name="Lapidus A."/>
            <person name="Cheng J.-F."/>
            <person name="Bruce D."/>
            <person name="Goodwin L."/>
            <person name="Pitluck S."/>
            <person name="Chertkov O."/>
            <person name="Misra M."/>
            <person name="Detter J.C."/>
            <person name="Han C."/>
            <person name="Tapia R."/>
            <person name="Land M."/>
            <person name="Hauser L."/>
            <person name="Jeffries C."/>
            <person name="Kyrpides N."/>
            <person name="Ivanova N."/>
            <person name="Mikhailova N."/>
            <person name="Wang A."/>
            <person name="Mouttaki H."/>
            <person name="He Z."/>
            <person name="Zhou J."/>
            <person name="Hemme C.L."/>
            <person name="Woyke T."/>
        </authorList>
    </citation>
    <scope>NUCLEOTIDE SEQUENCE [LARGE SCALE GENOMIC DNA]</scope>
    <source>
        <strain evidence="7">DSM 18485 / JCM 12961 / CGMCC 1.5033 / YUAN-3</strain>
    </source>
</reference>
<keyword evidence="7" id="KW-1185">Reference proteome</keyword>
<dbReference type="InterPro" id="IPR017871">
    <property type="entry name" value="ABC_transporter-like_CS"/>
</dbReference>
<dbReference type="InterPro" id="IPR003593">
    <property type="entry name" value="AAA+_ATPase"/>
</dbReference>
<evidence type="ECO:0000256" key="1">
    <source>
        <dbReference type="ARBA" id="ARBA00005417"/>
    </source>
</evidence>
<dbReference type="Pfam" id="PF00005">
    <property type="entry name" value="ABC_tran"/>
    <property type="match status" value="1"/>
</dbReference>
<feature type="domain" description="ABC transporter" evidence="5">
    <location>
        <begin position="83"/>
        <end position="316"/>
    </location>
</feature>
<dbReference type="GO" id="GO:0005524">
    <property type="term" value="F:ATP binding"/>
    <property type="evidence" value="ECO:0007669"/>
    <property type="project" value="UniProtKB-KW"/>
</dbReference>
<dbReference type="PROSITE" id="PS00211">
    <property type="entry name" value="ABC_TRANSPORTER_1"/>
    <property type="match status" value="1"/>
</dbReference>
<dbReference type="SMART" id="SM00382">
    <property type="entry name" value="AAA"/>
    <property type="match status" value="1"/>
</dbReference>
<accession>E6U454</accession>
<keyword evidence="4" id="KW-0067">ATP-binding</keyword>
<evidence type="ECO:0000256" key="3">
    <source>
        <dbReference type="ARBA" id="ARBA00022741"/>
    </source>
</evidence>
<dbReference type="KEGG" id="eha:Ethha_1001"/>
<dbReference type="eggNOG" id="COG1136">
    <property type="taxonomic scope" value="Bacteria"/>
</dbReference>
<dbReference type="InterPro" id="IPR003439">
    <property type="entry name" value="ABC_transporter-like_ATP-bd"/>
</dbReference>
<organism evidence="6 7">
    <name type="scientific">Ethanoligenens harbinense (strain DSM 18485 / JCM 12961 / CGMCC 1.5033 / YUAN-3)</name>
    <dbReference type="NCBI Taxonomy" id="663278"/>
    <lineage>
        <taxon>Bacteria</taxon>
        <taxon>Bacillati</taxon>
        <taxon>Bacillota</taxon>
        <taxon>Clostridia</taxon>
        <taxon>Eubacteriales</taxon>
        <taxon>Oscillospiraceae</taxon>
        <taxon>Ethanoligenens</taxon>
    </lineage>
</organism>
<dbReference type="InterPro" id="IPR027417">
    <property type="entry name" value="P-loop_NTPase"/>
</dbReference>
<evidence type="ECO:0000313" key="6">
    <source>
        <dbReference type="EMBL" id="ADU26554.1"/>
    </source>
</evidence>
<dbReference type="RefSeq" id="WP_013484915.1">
    <property type="nucleotide sequence ID" value="NC_014828.1"/>
</dbReference>
<evidence type="ECO:0000313" key="7">
    <source>
        <dbReference type="Proteomes" id="UP000001551"/>
    </source>
</evidence>
<proteinExistence type="inferred from homology"/>
<comment type="similarity">
    <text evidence="1">Belongs to the ABC transporter superfamily.</text>
</comment>
<dbReference type="Proteomes" id="UP000001551">
    <property type="component" value="Chromosome"/>
</dbReference>
<protein>
    <submittedName>
        <fullName evidence="6">ABC transporter related protein</fullName>
    </submittedName>
</protein>
<keyword evidence="2" id="KW-0813">Transport</keyword>
<dbReference type="PANTHER" id="PTHR43117">
    <property type="entry name" value="OSMOPROTECTANT IMPORT ATP-BINDING PROTEIN OSMV"/>
    <property type="match status" value="1"/>
</dbReference>
<dbReference type="PANTHER" id="PTHR43117:SF4">
    <property type="entry name" value="OSMOPROTECTANT IMPORT ATP-BINDING PROTEIN OSMV"/>
    <property type="match status" value="1"/>
</dbReference>
<dbReference type="Gene3D" id="3.40.50.300">
    <property type="entry name" value="P-loop containing nucleotide triphosphate hydrolases"/>
    <property type="match status" value="1"/>
</dbReference>
<name>E6U454_ETHHY</name>
<dbReference type="EMBL" id="CP002400">
    <property type="protein sequence ID" value="ADU26554.1"/>
    <property type="molecule type" value="Genomic_DNA"/>
</dbReference>
<dbReference type="SUPFAM" id="SSF52540">
    <property type="entry name" value="P-loop containing nucleoside triphosphate hydrolases"/>
    <property type="match status" value="1"/>
</dbReference>
<evidence type="ECO:0000256" key="2">
    <source>
        <dbReference type="ARBA" id="ARBA00022448"/>
    </source>
</evidence>
<keyword evidence="3" id="KW-0547">Nucleotide-binding</keyword>
<sequence length="333" mass="36681">MEFSTLVAQEKLSEILTLYPVARDFFVNYNLPDLAWNRPFAAAVAALPTERLTEFGMTPAALQTQFLSFLESMARTDTPPVTVHTLTILGGRNKSGMPEQVELTIQAGQTVSIVGPTGSGKSRLLGDIECIAQRDTPTGRQVLVNGNPMDDETRFEMDGVLVAQLSQNMNFIMDLTVAEFLAMHAKSRFCAAPQAVCRQCFETANDLAGEPFLETTKVTQLSGGQSRALMIADTAFMSASPIVLIDEIENAGVDRKRAIRLLARREKIVLISTHDPILALSADLRIAIKNGGIDKVLYTTPEEKESLARIEVMDNALQDVRNRLRRGERILEK</sequence>